<dbReference type="PROSITE" id="PS51194">
    <property type="entry name" value="HELICASE_CTER"/>
    <property type="match status" value="1"/>
</dbReference>
<dbReference type="GO" id="GO:0010467">
    <property type="term" value="P:gene expression"/>
    <property type="evidence" value="ECO:0007669"/>
    <property type="project" value="UniProtKB-ARBA"/>
</dbReference>
<feature type="region of interest" description="Disordered" evidence="14">
    <location>
        <begin position="580"/>
        <end position="649"/>
    </location>
</feature>
<name>A0A1Y2E088_9BASI</name>
<evidence type="ECO:0000256" key="3">
    <source>
        <dbReference type="ARBA" id="ARBA00012552"/>
    </source>
</evidence>
<dbReference type="SUPFAM" id="SSF52540">
    <property type="entry name" value="P-loop containing nucleoside triphosphate hydrolases"/>
    <property type="match status" value="2"/>
</dbReference>
<proteinExistence type="inferred from homology"/>
<evidence type="ECO:0000259" key="16">
    <source>
        <dbReference type="PROSITE" id="PS51194"/>
    </source>
</evidence>
<dbReference type="InParanoid" id="A0A1Y2E088"/>
<comment type="function">
    <text evidence="1">ATP-binding RNA helicase involved in the biogenesis of 60S ribosomal subunits and is required for the normal formation of 25S and 5.8S rRNAs.</text>
</comment>
<evidence type="ECO:0000313" key="18">
    <source>
        <dbReference type="EMBL" id="ORY64766.1"/>
    </source>
</evidence>
<evidence type="ECO:0000313" key="19">
    <source>
        <dbReference type="Proteomes" id="UP000193467"/>
    </source>
</evidence>
<organism evidence="18 19">
    <name type="scientific">Leucosporidium creatinivorum</name>
    <dbReference type="NCBI Taxonomy" id="106004"/>
    <lineage>
        <taxon>Eukaryota</taxon>
        <taxon>Fungi</taxon>
        <taxon>Dikarya</taxon>
        <taxon>Basidiomycota</taxon>
        <taxon>Pucciniomycotina</taxon>
        <taxon>Microbotryomycetes</taxon>
        <taxon>Leucosporidiales</taxon>
        <taxon>Leucosporidium</taxon>
    </lineage>
</organism>
<keyword evidence="19" id="KW-1185">Reference proteome</keyword>
<dbReference type="EMBL" id="MCGR01000065">
    <property type="protein sequence ID" value="ORY64766.1"/>
    <property type="molecule type" value="Genomic_DNA"/>
</dbReference>
<evidence type="ECO:0000256" key="2">
    <source>
        <dbReference type="ARBA" id="ARBA00004123"/>
    </source>
</evidence>
<dbReference type="SMART" id="SM00490">
    <property type="entry name" value="HELICc"/>
    <property type="match status" value="1"/>
</dbReference>
<keyword evidence="6 18" id="KW-0378">Hydrolase</keyword>
<evidence type="ECO:0000256" key="7">
    <source>
        <dbReference type="ARBA" id="ARBA00022806"/>
    </source>
</evidence>
<dbReference type="GO" id="GO:0016787">
    <property type="term" value="F:hydrolase activity"/>
    <property type="evidence" value="ECO:0007669"/>
    <property type="project" value="UniProtKB-KW"/>
</dbReference>
<dbReference type="AlphaFoldDB" id="A0A1Y2E088"/>
<evidence type="ECO:0000256" key="6">
    <source>
        <dbReference type="ARBA" id="ARBA00022801"/>
    </source>
</evidence>
<evidence type="ECO:0000256" key="4">
    <source>
        <dbReference type="ARBA" id="ARBA00022517"/>
    </source>
</evidence>
<dbReference type="GO" id="GO:0005634">
    <property type="term" value="C:nucleus"/>
    <property type="evidence" value="ECO:0007669"/>
    <property type="project" value="UniProtKB-SubCell"/>
</dbReference>
<evidence type="ECO:0000256" key="8">
    <source>
        <dbReference type="ARBA" id="ARBA00022840"/>
    </source>
</evidence>
<sequence>MSTKVEFSTLEPGLHPLLLRALSSLQFPTPTPIQATLIPLALSSNRDVLARARTGSGKTLAYTIPIVQGILQRRDRGEMGGTRALILVPTRELAEQVRGQVAKLVDGLGLGDQEGEAIRVVNVAGNEGGRKKRKHIGGERQERMQLADRPEIVVATPSRALAHLRSEALHLEHIDYLVIDEADLILSYGHSSEDIRSILSGPWNLPKVYQSFLMSATLTGEVEELKGILLRNPVVLKLEEDEDELANLSQYSVRCSEEDKFLLLYVILKLKLIKGKCLIFVNDTDRGYRVKLFLEKYGIKSGVLNSELPFNSRYHAVQEFNRGVFDYLIATDESGLEGHDRDTVDEDKKEAEEEAGPTLISTQPAVEGADETADAPEPEAPVSKKRKRKEASIKSSTTEYGVSRGIDFVDVACVLNFDLPFSSRSYTHRVGRTARAGRTGTSLSFIVPRELWGKKKKNDISLETAKRDESVWARIEKAQKSKGGEVKEYKFDMKQVEGFRYRMEDGLRAVTKAAVREARIKEIKNEVVNSEKLKAHFEDNPRDLAFLRHDKPLHPSRVQPHLKHVPGYLMPRIAAVGSGEGAEATSKADGVTKDPSMSKVPFHKPSRGRGAGGRGGGRGGARGGRGGSAGMGRRVDPLKGGAVKFNKPK</sequence>
<dbReference type="PANTHER" id="PTHR47959:SF21">
    <property type="entry name" value="DEAD-BOX HELICASE 56"/>
    <property type="match status" value="1"/>
</dbReference>
<evidence type="ECO:0000256" key="14">
    <source>
        <dbReference type="SAM" id="MobiDB-lite"/>
    </source>
</evidence>
<evidence type="ECO:0000256" key="1">
    <source>
        <dbReference type="ARBA" id="ARBA00003706"/>
    </source>
</evidence>
<dbReference type="GO" id="GO:0003723">
    <property type="term" value="F:RNA binding"/>
    <property type="evidence" value="ECO:0007669"/>
    <property type="project" value="UniProtKB-KW"/>
</dbReference>
<dbReference type="STRING" id="106004.A0A1Y2E088"/>
<feature type="region of interest" description="Disordered" evidence="14">
    <location>
        <begin position="336"/>
        <end position="396"/>
    </location>
</feature>
<comment type="subcellular location">
    <subcellularLocation>
        <location evidence="2">Nucleus</location>
    </subcellularLocation>
</comment>
<dbReference type="GO" id="GO:0042254">
    <property type="term" value="P:ribosome biogenesis"/>
    <property type="evidence" value="ECO:0007669"/>
    <property type="project" value="UniProtKB-KW"/>
</dbReference>
<dbReference type="InterPro" id="IPR001650">
    <property type="entry name" value="Helicase_C-like"/>
</dbReference>
<dbReference type="GO" id="GO:0003724">
    <property type="term" value="F:RNA helicase activity"/>
    <property type="evidence" value="ECO:0007669"/>
    <property type="project" value="UniProtKB-EC"/>
</dbReference>
<keyword evidence="9" id="KW-0694">RNA-binding</keyword>
<dbReference type="OrthoDB" id="1191041at2759"/>
<dbReference type="InterPro" id="IPR027417">
    <property type="entry name" value="P-loop_NTPase"/>
</dbReference>
<dbReference type="InterPro" id="IPR011545">
    <property type="entry name" value="DEAD/DEAH_box_helicase_dom"/>
</dbReference>
<feature type="compositionally biased region" description="Gly residues" evidence="14">
    <location>
        <begin position="609"/>
        <end position="630"/>
    </location>
</feature>
<keyword evidence="4" id="KW-0690">Ribosome biogenesis</keyword>
<dbReference type="InterPro" id="IPR014001">
    <property type="entry name" value="Helicase_ATP-bd"/>
</dbReference>
<feature type="compositionally biased region" description="Basic and acidic residues" evidence="14">
    <location>
        <begin position="336"/>
        <end position="351"/>
    </location>
</feature>
<feature type="domain" description="DEAD-box RNA helicase Q" evidence="17">
    <location>
        <begin position="7"/>
        <end position="35"/>
    </location>
</feature>
<keyword evidence="5" id="KW-0547">Nucleotide-binding</keyword>
<dbReference type="Pfam" id="PF00270">
    <property type="entry name" value="DEAD"/>
    <property type="match status" value="1"/>
</dbReference>
<dbReference type="EC" id="3.6.4.13" evidence="3"/>
<feature type="domain" description="Helicase ATP-binding" evidence="15">
    <location>
        <begin position="39"/>
        <end position="236"/>
    </location>
</feature>
<dbReference type="Proteomes" id="UP000193467">
    <property type="component" value="Unassembled WGS sequence"/>
</dbReference>
<dbReference type="FunCoup" id="A0A1Y2E088">
    <property type="interactions" value="518"/>
</dbReference>
<evidence type="ECO:0000256" key="11">
    <source>
        <dbReference type="ARBA" id="ARBA00038041"/>
    </source>
</evidence>
<dbReference type="CDD" id="cd18787">
    <property type="entry name" value="SF2_C_DEAD"/>
    <property type="match status" value="1"/>
</dbReference>
<accession>A0A1Y2E088</accession>
<dbReference type="SMART" id="SM00487">
    <property type="entry name" value="DEXDc"/>
    <property type="match status" value="1"/>
</dbReference>
<keyword evidence="7" id="KW-0347">Helicase</keyword>
<dbReference type="GO" id="GO:0005829">
    <property type="term" value="C:cytosol"/>
    <property type="evidence" value="ECO:0007669"/>
    <property type="project" value="TreeGrafter"/>
</dbReference>
<dbReference type="GO" id="GO:0005524">
    <property type="term" value="F:ATP binding"/>
    <property type="evidence" value="ECO:0007669"/>
    <property type="project" value="UniProtKB-KW"/>
</dbReference>
<evidence type="ECO:0000259" key="15">
    <source>
        <dbReference type="PROSITE" id="PS51192"/>
    </source>
</evidence>
<evidence type="ECO:0000256" key="12">
    <source>
        <dbReference type="ARBA" id="ARBA00047984"/>
    </source>
</evidence>
<comment type="catalytic activity">
    <reaction evidence="12">
        <text>ATP + H2O = ADP + phosphate + H(+)</text>
        <dbReference type="Rhea" id="RHEA:13065"/>
        <dbReference type="ChEBI" id="CHEBI:15377"/>
        <dbReference type="ChEBI" id="CHEBI:15378"/>
        <dbReference type="ChEBI" id="CHEBI:30616"/>
        <dbReference type="ChEBI" id="CHEBI:43474"/>
        <dbReference type="ChEBI" id="CHEBI:456216"/>
        <dbReference type="EC" id="3.6.4.13"/>
    </reaction>
</comment>
<evidence type="ECO:0000256" key="5">
    <source>
        <dbReference type="ARBA" id="ARBA00022741"/>
    </source>
</evidence>
<dbReference type="InterPro" id="IPR014014">
    <property type="entry name" value="RNA_helicase_DEAD_Q_motif"/>
</dbReference>
<evidence type="ECO:0000256" key="9">
    <source>
        <dbReference type="ARBA" id="ARBA00022884"/>
    </source>
</evidence>
<comment type="similarity">
    <text evidence="11">Belongs to the DEAD box helicase family. DDX56/DBP9 subfamily.</text>
</comment>
<dbReference type="PROSITE" id="PS51192">
    <property type="entry name" value="HELICASE_ATP_BIND_1"/>
    <property type="match status" value="1"/>
</dbReference>
<evidence type="ECO:0000259" key="17">
    <source>
        <dbReference type="PROSITE" id="PS51195"/>
    </source>
</evidence>
<reference evidence="18 19" key="1">
    <citation type="submission" date="2016-07" db="EMBL/GenBank/DDBJ databases">
        <title>Pervasive Adenine N6-methylation of Active Genes in Fungi.</title>
        <authorList>
            <consortium name="DOE Joint Genome Institute"/>
            <person name="Mondo S.J."/>
            <person name="Dannebaum R.O."/>
            <person name="Kuo R.C."/>
            <person name="Labutti K."/>
            <person name="Haridas S."/>
            <person name="Kuo A."/>
            <person name="Salamov A."/>
            <person name="Ahrendt S.R."/>
            <person name="Lipzen A."/>
            <person name="Sullivan W."/>
            <person name="Andreopoulos W.B."/>
            <person name="Clum A."/>
            <person name="Lindquist E."/>
            <person name="Daum C."/>
            <person name="Ramamoorthy G.K."/>
            <person name="Gryganskyi A."/>
            <person name="Culley D."/>
            <person name="Magnuson J.K."/>
            <person name="James T.Y."/>
            <person name="O'Malley M.A."/>
            <person name="Stajich J.E."/>
            <person name="Spatafora J.W."/>
            <person name="Visel A."/>
            <person name="Grigoriev I.V."/>
        </authorList>
    </citation>
    <scope>NUCLEOTIDE SEQUENCE [LARGE SCALE GENOMIC DNA]</scope>
    <source>
        <strain evidence="18 19">62-1032</strain>
    </source>
</reference>
<comment type="caution">
    <text evidence="18">The sequence shown here is derived from an EMBL/GenBank/DDBJ whole genome shotgun (WGS) entry which is preliminary data.</text>
</comment>
<evidence type="ECO:0000256" key="13">
    <source>
        <dbReference type="PROSITE-ProRule" id="PRU00552"/>
    </source>
</evidence>
<feature type="short sequence motif" description="Q motif" evidence="13">
    <location>
        <begin position="7"/>
        <end position="35"/>
    </location>
</feature>
<feature type="domain" description="Helicase C-terminal" evidence="16">
    <location>
        <begin position="247"/>
        <end position="483"/>
    </location>
</feature>
<dbReference type="InterPro" id="IPR050079">
    <property type="entry name" value="DEAD_box_RNA_helicase"/>
</dbReference>
<dbReference type="PANTHER" id="PTHR47959">
    <property type="entry name" value="ATP-DEPENDENT RNA HELICASE RHLE-RELATED"/>
    <property type="match status" value="1"/>
</dbReference>
<dbReference type="Pfam" id="PF00271">
    <property type="entry name" value="Helicase_C"/>
    <property type="match status" value="2"/>
</dbReference>
<dbReference type="Gene3D" id="3.40.50.300">
    <property type="entry name" value="P-loop containing nucleotide triphosphate hydrolases"/>
    <property type="match status" value="2"/>
</dbReference>
<dbReference type="CDD" id="cd17961">
    <property type="entry name" value="DEADc_DDX56"/>
    <property type="match status" value="1"/>
</dbReference>
<feature type="compositionally biased region" description="Acidic residues" evidence="14">
    <location>
        <begin position="368"/>
        <end position="377"/>
    </location>
</feature>
<dbReference type="PROSITE" id="PS51195">
    <property type="entry name" value="Q_MOTIF"/>
    <property type="match status" value="1"/>
</dbReference>
<protein>
    <recommendedName>
        <fullName evidence="3">RNA helicase</fullName>
        <ecNumber evidence="3">3.6.4.13</ecNumber>
    </recommendedName>
</protein>
<gene>
    <name evidence="18" type="ORF">BCR35DRAFT_295171</name>
</gene>
<keyword evidence="10" id="KW-0539">Nucleus</keyword>
<evidence type="ECO:0000256" key="10">
    <source>
        <dbReference type="ARBA" id="ARBA00023242"/>
    </source>
</evidence>
<keyword evidence="8" id="KW-0067">ATP-binding</keyword>